<gene>
    <name evidence="2" type="ORF">NXT3_CH00597</name>
</gene>
<reference evidence="2 3" key="1">
    <citation type="submission" date="2017-10" db="EMBL/GenBank/DDBJ databases">
        <title>Analysis of the genome sequences of Rhizobium populations associated to common bean (phaseolus vulgaris).</title>
        <authorList>
            <person name="Bustos P."/>
            <person name="Santamaria R.I."/>
            <person name="Miranda-Sanchez F."/>
            <person name="Perez-Carrascal O."/>
            <person name="Juarez S."/>
            <person name="Lozano L."/>
            <person name="Martinez-Flores I."/>
            <person name="Vinuesa P."/>
            <person name="Martinez-Romero E."/>
            <person name="Cevallos M.A."/>
            <person name="Romero D."/>
            <person name="Davila G."/>
            <person name="Gonzalez V."/>
        </authorList>
    </citation>
    <scope>NUCLEOTIDE SEQUENCE [LARGE SCALE GENOMIC DNA]</scope>
    <source>
        <strain evidence="2 3">NXT3</strain>
    </source>
</reference>
<feature type="compositionally biased region" description="Polar residues" evidence="1">
    <location>
        <begin position="35"/>
        <end position="44"/>
    </location>
</feature>
<evidence type="ECO:0000256" key="1">
    <source>
        <dbReference type="SAM" id="MobiDB-lite"/>
    </source>
</evidence>
<proteinExistence type="predicted"/>
<feature type="region of interest" description="Disordered" evidence="1">
    <location>
        <begin position="25"/>
        <end position="44"/>
    </location>
</feature>
<feature type="region of interest" description="Disordered" evidence="1">
    <location>
        <begin position="1"/>
        <end position="20"/>
    </location>
</feature>
<dbReference type="EMBL" id="CP024307">
    <property type="protein sequence ID" value="AUX75200.1"/>
    <property type="molecule type" value="Genomic_DNA"/>
</dbReference>
<dbReference type="AlphaFoldDB" id="A0A2L0H172"/>
<evidence type="ECO:0000313" key="3">
    <source>
        <dbReference type="Proteomes" id="UP000239340"/>
    </source>
</evidence>
<feature type="region of interest" description="Disordered" evidence="1">
    <location>
        <begin position="57"/>
        <end position="80"/>
    </location>
</feature>
<feature type="compositionally biased region" description="Polar residues" evidence="1">
    <location>
        <begin position="62"/>
        <end position="72"/>
    </location>
</feature>
<dbReference type="Proteomes" id="UP000239340">
    <property type="component" value="Chromosome"/>
</dbReference>
<accession>A0A2L0H172</accession>
<name>A0A2L0H172_RHIFR</name>
<sequence length="80" mass="8554">MPAEHIGGEPISPRGSNPVRKMAFRRGAKFPPPSASQNVARKAQTTAALKNDWLNAPACRSVPSTNRQSNNPIGEYVPAS</sequence>
<protein>
    <submittedName>
        <fullName evidence="2">Uncharacterized protein</fullName>
    </submittedName>
</protein>
<evidence type="ECO:0000313" key="2">
    <source>
        <dbReference type="EMBL" id="AUX75200.1"/>
    </source>
</evidence>
<organism evidence="2 3">
    <name type="scientific">Rhizobium fredii</name>
    <name type="common">Sinorhizobium fredii</name>
    <dbReference type="NCBI Taxonomy" id="380"/>
    <lineage>
        <taxon>Bacteria</taxon>
        <taxon>Pseudomonadati</taxon>
        <taxon>Pseudomonadota</taxon>
        <taxon>Alphaproteobacteria</taxon>
        <taxon>Hyphomicrobiales</taxon>
        <taxon>Rhizobiaceae</taxon>
        <taxon>Sinorhizobium/Ensifer group</taxon>
        <taxon>Sinorhizobium</taxon>
    </lineage>
</organism>